<evidence type="ECO:0000256" key="3">
    <source>
        <dbReference type="ARBA" id="ARBA00022630"/>
    </source>
</evidence>
<evidence type="ECO:0000256" key="4">
    <source>
        <dbReference type="ARBA" id="ARBA00022827"/>
    </source>
</evidence>
<accession>A0ABM0M6P3</accession>
<dbReference type="InterPro" id="IPR009100">
    <property type="entry name" value="AcylCoA_DH/oxidase_NM_dom_sf"/>
</dbReference>
<dbReference type="Pfam" id="PF00441">
    <property type="entry name" value="Acyl-CoA_dh_1"/>
    <property type="match status" value="1"/>
</dbReference>
<dbReference type="InterPro" id="IPR046373">
    <property type="entry name" value="Acyl-CoA_Oxase/DH_mid-dom_sf"/>
</dbReference>
<dbReference type="InterPro" id="IPR009075">
    <property type="entry name" value="AcylCo_DH/oxidase_C"/>
</dbReference>
<protein>
    <submittedName>
        <fullName evidence="10">Acyl-CoA dehydrogenase family member 11-like</fullName>
    </submittedName>
</protein>
<evidence type="ECO:0000313" key="9">
    <source>
        <dbReference type="Proteomes" id="UP000694865"/>
    </source>
</evidence>
<dbReference type="Gene3D" id="1.20.140.10">
    <property type="entry name" value="Butyryl-CoA Dehydrogenase, subunit A, domain 3"/>
    <property type="match status" value="1"/>
</dbReference>
<evidence type="ECO:0000256" key="6">
    <source>
        <dbReference type="RuleBase" id="RU362125"/>
    </source>
</evidence>
<dbReference type="Gene3D" id="1.10.540.10">
    <property type="entry name" value="Acyl-CoA dehydrogenase/oxidase, N-terminal domain"/>
    <property type="match status" value="1"/>
</dbReference>
<evidence type="ECO:0000259" key="8">
    <source>
        <dbReference type="Pfam" id="PF02770"/>
    </source>
</evidence>
<keyword evidence="9" id="KW-1185">Reference proteome</keyword>
<evidence type="ECO:0000256" key="1">
    <source>
        <dbReference type="ARBA" id="ARBA00001974"/>
    </source>
</evidence>
<dbReference type="InterPro" id="IPR006091">
    <property type="entry name" value="Acyl-CoA_Oxase/DH_mid-dom"/>
</dbReference>
<reference evidence="10" key="1">
    <citation type="submission" date="2025-08" db="UniProtKB">
        <authorList>
            <consortium name="RefSeq"/>
        </authorList>
    </citation>
    <scope>IDENTIFICATION</scope>
    <source>
        <tissue evidence="10">Testes</tissue>
    </source>
</reference>
<dbReference type="InterPro" id="IPR050741">
    <property type="entry name" value="Acyl-CoA_dehydrogenase"/>
</dbReference>
<evidence type="ECO:0000313" key="10">
    <source>
        <dbReference type="RefSeq" id="XP_006815684.1"/>
    </source>
</evidence>
<dbReference type="GeneID" id="102804928"/>
<dbReference type="InterPro" id="IPR036250">
    <property type="entry name" value="AcylCo_DH-like_C"/>
</dbReference>
<dbReference type="Proteomes" id="UP000694865">
    <property type="component" value="Unplaced"/>
</dbReference>
<dbReference type="InterPro" id="IPR037069">
    <property type="entry name" value="AcylCoA_DH/ox_N_sf"/>
</dbReference>
<sequence length="396" mass="43858">MPSVDDIMPVLDTNVISAKGKETLEKVKLFMQDHVYPAEAVYTQQLEESSTKWCVPPVIEELKSKARSQGLWNLFLPGISGLSVLEYALIAEETGKSRIGPEAFNCSAPGLEPLLEGKIRSCFSMTEPQVASSDATNMECTIQRDGNSFVINGRKWWSSGAGDPRCKVAILMGRTGDDSTPRHKRHSMILVPLDTPGVKIVRMLQVFGNDQAPHGHAEFEFKNVRVPLSNIILGEGRGFEIAQGRLGPGRIHHCMRCIGVSEITLAMMCARVHQRSPFGKTLAHQGVVQQQIAESRLEIEAMRLMVLKAAYTIDKYGVKAARKQVGMIKIMVPRTTLKIIDRAIQIHGGAGVSQDYPLSEMFALIRTLRIADGPDEVHLMSLGLQEMRDQMQKSRL</sequence>
<comment type="cofactor">
    <cofactor evidence="1 6">
        <name>FAD</name>
        <dbReference type="ChEBI" id="CHEBI:57692"/>
    </cofactor>
</comment>
<dbReference type="PANTHER" id="PTHR48083:SF13">
    <property type="entry name" value="ACYL-COA DEHYDROGENASE FAMILY MEMBER 11"/>
    <property type="match status" value="1"/>
</dbReference>
<comment type="similarity">
    <text evidence="2 6">Belongs to the acyl-CoA dehydrogenase family.</text>
</comment>
<feature type="domain" description="Acyl-CoA oxidase/dehydrogenase middle" evidence="8">
    <location>
        <begin position="122"/>
        <end position="223"/>
    </location>
</feature>
<name>A0ABM0M6P3_SACKO</name>
<keyword evidence="4 6" id="KW-0274">FAD</keyword>
<dbReference type="Gene3D" id="2.40.110.10">
    <property type="entry name" value="Butyryl-CoA Dehydrogenase, subunit A, domain 2"/>
    <property type="match status" value="1"/>
</dbReference>
<organism evidence="9 10">
    <name type="scientific">Saccoglossus kowalevskii</name>
    <name type="common">Acorn worm</name>
    <dbReference type="NCBI Taxonomy" id="10224"/>
    <lineage>
        <taxon>Eukaryota</taxon>
        <taxon>Metazoa</taxon>
        <taxon>Hemichordata</taxon>
        <taxon>Enteropneusta</taxon>
        <taxon>Harrimaniidae</taxon>
        <taxon>Saccoglossus</taxon>
    </lineage>
</organism>
<proteinExistence type="inferred from homology"/>
<dbReference type="SUPFAM" id="SSF47203">
    <property type="entry name" value="Acyl-CoA dehydrogenase C-terminal domain-like"/>
    <property type="match status" value="1"/>
</dbReference>
<keyword evidence="5 6" id="KW-0560">Oxidoreductase</keyword>
<keyword evidence="3 6" id="KW-0285">Flavoprotein</keyword>
<feature type="domain" description="Acyl-CoA dehydrogenase/oxidase C-terminal" evidence="7">
    <location>
        <begin position="236"/>
        <end position="382"/>
    </location>
</feature>
<evidence type="ECO:0000259" key="7">
    <source>
        <dbReference type="Pfam" id="PF00441"/>
    </source>
</evidence>
<dbReference type="PANTHER" id="PTHR48083">
    <property type="entry name" value="MEDIUM-CHAIN SPECIFIC ACYL-COA DEHYDROGENASE, MITOCHONDRIAL-RELATED"/>
    <property type="match status" value="1"/>
</dbReference>
<evidence type="ECO:0000256" key="2">
    <source>
        <dbReference type="ARBA" id="ARBA00009347"/>
    </source>
</evidence>
<gene>
    <name evidence="10" type="primary">LOC102804928</name>
</gene>
<dbReference type="RefSeq" id="XP_006815684.1">
    <property type="nucleotide sequence ID" value="XM_006815621.1"/>
</dbReference>
<dbReference type="Pfam" id="PF02770">
    <property type="entry name" value="Acyl-CoA_dh_M"/>
    <property type="match status" value="1"/>
</dbReference>
<dbReference type="SUPFAM" id="SSF56645">
    <property type="entry name" value="Acyl-CoA dehydrogenase NM domain-like"/>
    <property type="match status" value="1"/>
</dbReference>
<evidence type="ECO:0000256" key="5">
    <source>
        <dbReference type="ARBA" id="ARBA00023002"/>
    </source>
</evidence>